<evidence type="ECO:0000313" key="2">
    <source>
        <dbReference type="Proteomes" id="UP000295496"/>
    </source>
</evidence>
<dbReference type="Proteomes" id="UP000295496">
    <property type="component" value="Unassembled WGS sequence"/>
</dbReference>
<gene>
    <name evidence="1" type="ORF">EV692_1780</name>
</gene>
<sequence>MIYLRIDISDILWVWARRWGSFKGIKGYPNLQSFIRDGKVVQARYAISDLSDDMYLRIDSALDILRQQNLEAYQVLMAIYLQGQDKRNVCLEMALRPSTFDNLLRTAKDFMSGAMFGSGAIQVIF</sequence>
<dbReference type="AlphaFoldDB" id="A0A4V2PTZ5"/>
<name>A0A4V2PTZ5_9PAST</name>
<comment type="caution">
    <text evidence="1">The sequence shown here is derived from an EMBL/GenBank/DDBJ whole genome shotgun (WGS) entry which is preliminary data.</text>
</comment>
<protein>
    <recommendedName>
        <fullName evidence="3">Antitermination protein Q</fullName>
    </recommendedName>
</protein>
<proteinExistence type="predicted"/>
<dbReference type="EMBL" id="SMGJ01000006">
    <property type="protein sequence ID" value="TCK68081.1"/>
    <property type="molecule type" value="Genomic_DNA"/>
</dbReference>
<accession>A0A4V2PTZ5</accession>
<evidence type="ECO:0008006" key="3">
    <source>
        <dbReference type="Google" id="ProtNLM"/>
    </source>
</evidence>
<keyword evidence="2" id="KW-1185">Reference proteome</keyword>
<evidence type="ECO:0000313" key="1">
    <source>
        <dbReference type="EMBL" id="TCK68081.1"/>
    </source>
</evidence>
<dbReference type="RefSeq" id="WP_132302375.1">
    <property type="nucleotide sequence ID" value="NZ_JBPDVR010000001.1"/>
</dbReference>
<organism evidence="1 2">
    <name type="scientific">Lonepinella koalarum</name>
    <dbReference type="NCBI Taxonomy" id="53417"/>
    <lineage>
        <taxon>Bacteria</taxon>
        <taxon>Pseudomonadati</taxon>
        <taxon>Pseudomonadota</taxon>
        <taxon>Gammaproteobacteria</taxon>
        <taxon>Pasteurellales</taxon>
        <taxon>Pasteurellaceae</taxon>
        <taxon>Lonepinella</taxon>
    </lineage>
</organism>
<reference evidence="1 2" key="1">
    <citation type="submission" date="2019-03" db="EMBL/GenBank/DDBJ databases">
        <title>Genomic Encyclopedia of Type Strains, Phase IV (KMG-IV): sequencing the most valuable type-strain genomes for metagenomic binning, comparative biology and taxonomic classification.</title>
        <authorList>
            <person name="Goeker M."/>
        </authorList>
    </citation>
    <scope>NUCLEOTIDE SEQUENCE [LARGE SCALE GENOMIC DNA]</scope>
    <source>
        <strain evidence="1 2">DSM 10053</strain>
    </source>
</reference>